<dbReference type="InterPro" id="IPR022781">
    <property type="entry name" value="Flagellar_biosynth_FliO"/>
</dbReference>
<keyword evidence="3 7" id="KW-1133">Transmembrane helix</keyword>
<evidence type="ECO:0000256" key="7">
    <source>
        <dbReference type="RuleBase" id="RU362064"/>
    </source>
</evidence>
<dbReference type="InterPro" id="IPR052205">
    <property type="entry name" value="FliO/MopB"/>
</dbReference>
<evidence type="ECO:0000256" key="6">
    <source>
        <dbReference type="ARBA" id="ARBA00037937"/>
    </source>
</evidence>
<keyword evidence="9" id="KW-0969">Cilium</keyword>
<keyword evidence="10" id="KW-1185">Reference proteome</keyword>
<evidence type="ECO:0000313" key="9">
    <source>
        <dbReference type="EMBL" id="TQV86702.1"/>
    </source>
</evidence>
<comment type="caution">
    <text evidence="9">The sequence shown here is derived from an EMBL/GenBank/DDBJ whole genome shotgun (WGS) entry which is preliminary data.</text>
</comment>
<feature type="signal peptide" evidence="8">
    <location>
        <begin position="1"/>
        <end position="27"/>
    </location>
</feature>
<feature type="transmembrane region" description="Helical" evidence="7">
    <location>
        <begin position="43"/>
        <end position="63"/>
    </location>
</feature>
<keyword evidence="5 7" id="KW-0975">Bacterial flagellum</keyword>
<evidence type="ECO:0000256" key="8">
    <source>
        <dbReference type="SAM" id="SignalP"/>
    </source>
</evidence>
<evidence type="ECO:0000256" key="3">
    <source>
        <dbReference type="ARBA" id="ARBA00022989"/>
    </source>
</evidence>
<gene>
    <name evidence="9" type="primary">fliO</name>
    <name evidence="9" type="ORF">FLL46_17575</name>
</gene>
<accession>A0A545UB53</accession>
<dbReference type="Pfam" id="PF04347">
    <property type="entry name" value="FliO"/>
    <property type="match status" value="1"/>
</dbReference>
<reference evidence="9 10" key="1">
    <citation type="submission" date="2019-07" db="EMBL/GenBank/DDBJ databases">
        <title>Draft genome for Aliikangiella sp. M105.</title>
        <authorList>
            <person name="Wang G."/>
        </authorList>
    </citation>
    <scope>NUCLEOTIDE SEQUENCE [LARGE SCALE GENOMIC DNA]</scope>
    <source>
        <strain evidence="9 10">M105</strain>
    </source>
</reference>
<evidence type="ECO:0000256" key="5">
    <source>
        <dbReference type="ARBA" id="ARBA00023143"/>
    </source>
</evidence>
<dbReference type="EMBL" id="VIKS01000010">
    <property type="protein sequence ID" value="TQV86702.1"/>
    <property type="molecule type" value="Genomic_DNA"/>
</dbReference>
<dbReference type="GO" id="GO:0009425">
    <property type="term" value="C:bacterial-type flagellum basal body"/>
    <property type="evidence" value="ECO:0007669"/>
    <property type="project" value="UniProtKB-SubCell"/>
</dbReference>
<sequence length="159" mass="17486">MKSTMKKILNQQVLLIICLSFALPVQAADKSTSNAVTPVESLLPMLMGLGGILLVIFILAFLLKKFNSFNMVSNHIRVIDSQNLGTKEKLVIVDIQGEQYVLGVTPNNINQICQLEQPIEKKPAKISFDKLMKQLLHPHTLVGSAKNDTTKNQSASEAS</sequence>
<evidence type="ECO:0000256" key="1">
    <source>
        <dbReference type="ARBA" id="ARBA00022475"/>
    </source>
</evidence>
<feature type="chain" id="PRO_5022160043" description="Flagellar protein" evidence="8">
    <location>
        <begin position="28"/>
        <end position="159"/>
    </location>
</feature>
<protein>
    <recommendedName>
        <fullName evidence="7">Flagellar protein</fullName>
    </recommendedName>
</protein>
<evidence type="ECO:0000256" key="4">
    <source>
        <dbReference type="ARBA" id="ARBA00023136"/>
    </source>
</evidence>
<keyword evidence="8" id="KW-0732">Signal</keyword>
<name>A0A545UB53_9GAMM</name>
<dbReference type="PANTHER" id="PTHR38766">
    <property type="entry name" value="FLAGELLAR PROTEIN FLIO"/>
    <property type="match status" value="1"/>
</dbReference>
<dbReference type="AlphaFoldDB" id="A0A545UB53"/>
<comment type="subcellular location">
    <subcellularLocation>
        <location evidence="7">Cell membrane</location>
    </subcellularLocation>
    <subcellularLocation>
        <location evidence="7">Bacterial flagellum basal body</location>
    </subcellularLocation>
</comment>
<keyword evidence="1 7" id="KW-1003">Cell membrane</keyword>
<dbReference type="NCBIfam" id="TIGR03500">
    <property type="entry name" value="FliO_TIGR"/>
    <property type="match status" value="1"/>
</dbReference>
<keyword evidence="9" id="KW-0966">Cell projection</keyword>
<dbReference type="GO" id="GO:0005886">
    <property type="term" value="C:plasma membrane"/>
    <property type="evidence" value="ECO:0007669"/>
    <property type="project" value="UniProtKB-SubCell"/>
</dbReference>
<evidence type="ECO:0000256" key="2">
    <source>
        <dbReference type="ARBA" id="ARBA00022692"/>
    </source>
</evidence>
<keyword evidence="2 7" id="KW-0812">Transmembrane</keyword>
<dbReference type="PANTHER" id="PTHR38766:SF1">
    <property type="entry name" value="FLAGELLAR PROTEIN FLIO"/>
    <property type="match status" value="1"/>
</dbReference>
<proteinExistence type="inferred from homology"/>
<dbReference type="Proteomes" id="UP000315439">
    <property type="component" value="Unassembled WGS sequence"/>
</dbReference>
<keyword evidence="9" id="KW-0282">Flagellum</keyword>
<dbReference type="GO" id="GO:0044781">
    <property type="term" value="P:bacterial-type flagellum organization"/>
    <property type="evidence" value="ECO:0007669"/>
    <property type="project" value="UniProtKB-UniRule"/>
</dbReference>
<dbReference type="OrthoDB" id="6107727at2"/>
<evidence type="ECO:0000313" key="10">
    <source>
        <dbReference type="Proteomes" id="UP000315439"/>
    </source>
</evidence>
<comment type="similarity">
    <text evidence="6 7">Belongs to the FliO/MopB family.</text>
</comment>
<keyword evidence="4 7" id="KW-0472">Membrane</keyword>
<organism evidence="9 10">
    <name type="scientific">Aliikangiella coralliicola</name>
    <dbReference type="NCBI Taxonomy" id="2592383"/>
    <lineage>
        <taxon>Bacteria</taxon>
        <taxon>Pseudomonadati</taxon>
        <taxon>Pseudomonadota</taxon>
        <taxon>Gammaproteobacteria</taxon>
        <taxon>Oceanospirillales</taxon>
        <taxon>Pleioneaceae</taxon>
        <taxon>Aliikangiella</taxon>
    </lineage>
</organism>